<dbReference type="Gene3D" id="1.10.340.30">
    <property type="entry name" value="Hypothetical protein, domain 2"/>
    <property type="match status" value="1"/>
</dbReference>
<dbReference type="PROSITE" id="PS00764">
    <property type="entry name" value="ENDONUCLEASE_III_1"/>
    <property type="match status" value="1"/>
</dbReference>
<sequence>MGVSDPRRGVPLLLEWFAREGRDLPWRRTYRPYEVLLSEILLQQTRMEAAVPYFLRFLERFPTLEALAGAPEEEVLALWTGLGYYRRARFLREAAARLNALGYREPPEDEGVLRSLPGLGSYTVGAVRSIAYNLPAPAVDGNVVRVLARWFDLPGTFQGKGRKELEALALSLIPPGRARDCNQAFMELGALVCVPSSPRCPVCPLVSCCLARWRGTEALRPEKVSRGASVQALGVAGLVRHRGKLLLRRRPPRGLWAGFWEFPWRLLEEGEDPGVALGRELAPLLGEVEIPQPCCEVRHAFLRTRVRLLGFLLDLPEGWKSTPGQGTWWTPEEAAGLPASAGCRKLLERLRREDGESPRC</sequence>
<dbReference type="eggNOG" id="COG1194">
    <property type="taxonomic scope" value="Bacteria"/>
</dbReference>
<dbReference type="InterPro" id="IPR029119">
    <property type="entry name" value="MutY_C"/>
</dbReference>
<name>E3CY18_9BACT</name>
<dbReference type="InterPro" id="IPR004035">
    <property type="entry name" value="Endouclease-III_FeS-bd_BS"/>
</dbReference>
<evidence type="ECO:0000256" key="3">
    <source>
        <dbReference type="ARBA" id="ARBA00012045"/>
    </source>
</evidence>
<comment type="catalytic activity">
    <reaction evidence="1 13">
        <text>Hydrolyzes free adenine bases from 7,8-dihydro-8-oxoguanine:adenine mismatched double-stranded DNA, leaving an apurinic site.</text>
        <dbReference type="EC" id="3.2.2.31"/>
    </reaction>
</comment>
<keyword evidence="8" id="KW-0378">Hydrolase</keyword>
<evidence type="ECO:0000259" key="14">
    <source>
        <dbReference type="SMART" id="SM00478"/>
    </source>
</evidence>
<dbReference type="InterPro" id="IPR023170">
    <property type="entry name" value="HhH_base_excis_C"/>
</dbReference>
<keyword evidence="10" id="KW-0411">Iron-sulfur</keyword>
<keyword evidence="6" id="KW-0479">Metal-binding</keyword>
<dbReference type="InterPro" id="IPR044298">
    <property type="entry name" value="MIG/MutY"/>
</dbReference>
<comment type="function">
    <text evidence="13">Adenine glycosylase active on G-A mispairs.</text>
</comment>
<dbReference type="HOGENOM" id="CLU_012862_0_2_0"/>
<evidence type="ECO:0000256" key="13">
    <source>
        <dbReference type="RuleBase" id="RU365096"/>
    </source>
</evidence>
<evidence type="ECO:0000256" key="10">
    <source>
        <dbReference type="ARBA" id="ARBA00023014"/>
    </source>
</evidence>
<dbReference type="SUPFAM" id="SSF55811">
    <property type="entry name" value="Nudix"/>
    <property type="match status" value="1"/>
</dbReference>
<evidence type="ECO:0000256" key="7">
    <source>
        <dbReference type="ARBA" id="ARBA00022763"/>
    </source>
</evidence>
<dbReference type="GO" id="GO:0035485">
    <property type="term" value="F:adenine/guanine mispair binding"/>
    <property type="evidence" value="ECO:0007669"/>
    <property type="project" value="TreeGrafter"/>
</dbReference>
<gene>
    <name evidence="15" type="ORF">Apau_2094</name>
</gene>
<dbReference type="GO" id="GO:0046872">
    <property type="term" value="F:metal ion binding"/>
    <property type="evidence" value="ECO:0007669"/>
    <property type="project" value="UniProtKB-UniRule"/>
</dbReference>
<dbReference type="EC" id="3.2.2.31" evidence="3 13"/>
<dbReference type="PANTHER" id="PTHR42944">
    <property type="entry name" value="ADENINE DNA GLYCOSYLASE"/>
    <property type="match status" value="1"/>
</dbReference>
<dbReference type="EMBL" id="CM001022">
    <property type="protein sequence ID" value="EFQ24505.1"/>
    <property type="molecule type" value="Genomic_DNA"/>
</dbReference>
<dbReference type="GO" id="GO:0000701">
    <property type="term" value="F:purine-specific mismatch base pair DNA N-glycosylase activity"/>
    <property type="evidence" value="ECO:0007669"/>
    <property type="project" value="UniProtKB-EC"/>
</dbReference>
<evidence type="ECO:0000256" key="2">
    <source>
        <dbReference type="ARBA" id="ARBA00008343"/>
    </source>
</evidence>
<dbReference type="GO" id="GO:0051539">
    <property type="term" value="F:4 iron, 4 sulfur cluster binding"/>
    <property type="evidence" value="ECO:0007669"/>
    <property type="project" value="UniProtKB-UniRule"/>
</dbReference>
<evidence type="ECO:0000256" key="1">
    <source>
        <dbReference type="ARBA" id="ARBA00000843"/>
    </source>
</evidence>
<accession>E3CY18</accession>
<dbReference type="AlphaFoldDB" id="E3CY18"/>
<keyword evidence="7 13" id="KW-0227">DNA damage</keyword>
<dbReference type="RefSeq" id="WP_006301746.1">
    <property type="nucleotide sequence ID" value="NZ_CM001022.1"/>
</dbReference>
<organism evidence="15 16">
    <name type="scientific">Aminomonas paucivorans DSM 12260</name>
    <dbReference type="NCBI Taxonomy" id="584708"/>
    <lineage>
        <taxon>Bacteria</taxon>
        <taxon>Thermotogati</taxon>
        <taxon>Synergistota</taxon>
        <taxon>Synergistia</taxon>
        <taxon>Synergistales</taxon>
        <taxon>Synergistaceae</taxon>
        <taxon>Aminomonas</taxon>
    </lineage>
</organism>
<dbReference type="Gene3D" id="3.90.79.10">
    <property type="entry name" value="Nucleoside Triphosphate Pyrophosphohydrolase"/>
    <property type="match status" value="1"/>
</dbReference>
<evidence type="ECO:0000256" key="9">
    <source>
        <dbReference type="ARBA" id="ARBA00023004"/>
    </source>
</evidence>
<comment type="cofactor">
    <cofactor evidence="13">
        <name>[4Fe-4S] cluster</name>
        <dbReference type="ChEBI" id="CHEBI:49883"/>
    </cofactor>
    <text evidence="13">Binds 1 [4Fe-4S] cluster.</text>
</comment>
<dbReference type="GO" id="GO:0006284">
    <property type="term" value="P:base-excision repair"/>
    <property type="evidence" value="ECO:0007669"/>
    <property type="project" value="UniProtKB-UniRule"/>
</dbReference>
<dbReference type="PaxDb" id="584708-Apau_2094"/>
<protein>
    <recommendedName>
        <fullName evidence="4 13">Adenine DNA glycosylase</fullName>
        <ecNumber evidence="3 13">3.2.2.31</ecNumber>
    </recommendedName>
</protein>
<dbReference type="GO" id="GO:0034039">
    <property type="term" value="F:8-oxo-7,8-dihydroguanine DNA N-glycosylase activity"/>
    <property type="evidence" value="ECO:0007669"/>
    <property type="project" value="TreeGrafter"/>
</dbReference>
<evidence type="ECO:0000256" key="6">
    <source>
        <dbReference type="ARBA" id="ARBA00022723"/>
    </source>
</evidence>
<evidence type="ECO:0000256" key="8">
    <source>
        <dbReference type="ARBA" id="ARBA00022801"/>
    </source>
</evidence>
<dbReference type="SUPFAM" id="SSF48150">
    <property type="entry name" value="DNA-glycosylase"/>
    <property type="match status" value="1"/>
</dbReference>
<dbReference type="PANTHER" id="PTHR42944:SF1">
    <property type="entry name" value="ADENINE DNA GLYCOSYLASE"/>
    <property type="match status" value="1"/>
</dbReference>
<dbReference type="STRING" id="584708.Apau_2094"/>
<dbReference type="SMART" id="SM00478">
    <property type="entry name" value="ENDO3c"/>
    <property type="match status" value="1"/>
</dbReference>
<dbReference type="Proteomes" id="UP000005096">
    <property type="component" value="Chromosome"/>
</dbReference>
<evidence type="ECO:0000313" key="16">
    <source>
        <dbReference type="Proteomes" id="UP000005096"/>
    </source>
</evidence>
<dbReference type="Pfam" id="PF14815">
    <property type="entry name" value="NUDIX_4"/>
    <property type="match status" value="1"/>
</dbReference>
<dbReference type="Gene3D" id="1.10.1670.10">
    <property type="entry name" value="Helix-hairpin-Helix base-excision DNA repair enzymes (C-terminal)"/>
    <property type="match status" value="1"/>
</dbReference>
<dbReference type="Pfam" id="PF00730">
    <property type="entry name" value="HhH-GPD"/>
    <property type="match status" value="1"/>
</dbReference>
<evidence type="ECO:0000256" key="5">
    <source>
        <dbReference type="ARBA" id="ARBA00022485"/>
    </source>
</evidence>
<evidence type="ECO:0000313" key="15">
    <source>
        <dbReference type="EMBL" id="EFQ24505.1"/>
    </source>
</evidence>
<reference evidence="15 16" key="1">
    <citation type="journal article" date="2010" name="Stand. Genomic Sci.">
        <title>Non-contiguous finished genome sequence of Aminomonas paucivorans type strain (GLU-3).</title>
        <authorList>
            <person name="Pitluck S."/>
            <person name="Yasawong M."/>
            <person name="Held B."/>
            <person name="Lapidus A."/>
            <person name="Nolan M."/>
            <person name="Copeland A."/>
            <person name="Lucas S."/>
            <person name="Del Rio T.G."/>
            <person name="Tice H."/>
            <person name="Cheng J.F."/>
            <person name="Chertkov O."/>
            <person name="Goodwin L."/>
            <person name="Tapia R."/>
            <person name="Han C."/>
            <person name="Liolios K."/>
            <person name="Ivanova N."/>
            <person name="Mavromatis K."/>
            <person name="Ovchinnikova G."/>
            <person name="Pati A."/>
            <person name="Chen A."/>
            <person name="Palaniappan K."/>
            <person name="Land M."/>
            <person name="Hauser L."/>
            <person name="Chang Y.J."/>
            <person name="Jeffries C.D."/>
            <person name="Pukall R."/>
            <person name="Spring S."/>
            <person name="Rohde M."/>
            <person name="Sikorski J."/>
            <person name="Goker M."/>
            <person name="Woyke T."/>
            <person name="Bristow J."/>
            <person name="Eisen J.A."/>
            <person name="Markowitz V."/>
            <person name="Hugenholtz P."/>
            <person name="Kyrpides N.C."/>
            <person name="Klenk H.P."/>
        </authorList>
    </citation>
    <scope>NUCLEOTIDE SEQUENCE [LARGE SCALE GENOMIC DNA]</scope>
    <source>
        <strain evidence="15 16">DSM 12260</strain>
    </source>
</reference>
<dbReference type="InterPro" id="IPR011257">
    <property type="entry name" value="DNA_glycosylase"/>
</dbReference>
<dbReference type="GO" id="GO:0006298">
    <property type="term" value="P:mismatch repair"/>
    <property type="evidence" value="ECO:0007669"/>
    <property type="project" value="TreeGrafter"/>
</dbReference>
<keyword evidence="9 13" id="KW-0408">Iron</keyword>
<feature type="domain" description="HhH-GPD" evidence="14">
    <location>
        <begin position="41"/>
        <end position="191"/>
    </location>
</feature>
<dbReference type="CDD" id="cd00056">
    <property type="entry name" value="ENDO3c"/>
    <property type="match status" value="1"/>
</dbReference>
<dbReference type="InterPro" id="IPR003265">
    <property type="entry name" value="HhH-GPD_domain"/>
</dbReference>
<evidence type="ECO:0000256" key="4">
    <source>
        <dbReference type="ARBA" id="ARBA00022023"/>
    </source>
</evidence>
<evidence type="ECO:0000256" key="12">
    <source>
        <dbReference type="ARBA" id="ARBA00023295"/>
    </source>
</evidence>
<dbReference type="InterPro" id="IPR015797">
    <property type="entry name" value="NUDIX_hydrolase-like_dom_sf"/>
</dbReference>
<keyword evidence="16" id="KW-1185">Reference proteome</keyword>
<comment type="similarity">
    <text evidence="2 13">Belongs to the Nth/MutY family.</text>
</comment>
<dbReference type="OrthoDB" id="9802365at2"/>
<proteinExistence type="inferred from homology"/>
<keyword evidence="5" id="KW-0004">4Fe-4S</keyword>
<dbReference type="GO" id="GO:0032357">
    <property type="term" value="F:oxidized purine DNA binding"/>
    <property type="evidence" value="ECO:0007669"/>
    <property type="project" value="TreeGrafter"/>
</dbReference>
<keyword evidence="11" id="KW-0234">DNA repair</keyword>
<keyword evidence="12 13" id="KW-0326">Glycosidase</keyword>
<dbReference type="CDD" id="cd03431">
    <property type="entry name" value="NUDIX_DNA_Glycosylase_C-MutY"/>
    <property type="match status" value="1"/>
</dbReference>
<evidence type="ECO:0000256" key="11">
    <source>
        <dbReference type="ARBA" id="ARBA00023204"/>
    </source>
</evidence>